<name>A0A387H8C7_9ACTN</name>
<dbReference type="KEGG" id="shun:DWB77_00520"/>
<accession>A0A387H8C7</accession>
<dbReference type="AlphaFoldDB" id="A0A387H8C7"/>
<proteinExistence type="predicted"/>
<protein>
    <submittedName>
        <fullName evidence="1">Uncharacterized protein</fullName>
    </submittedName>
</protein>
<evidence type="ECO:0000313" key="2">
    <source>
        <dbReference type="Proteomes" id="UP000271554"/>
    </source>
</evidence>
<dbReference type="EMBL" id="CP032698">
    <property type="protein sequence ID" value="AYG78413.1"/>
    <property type="molecule type" value="Genomic_DNA"/>
</dbReference>
<gene>
    <name evidence="1" type="ORF">DWB77_00520</name>
</gene>
<keyword evidence="2" id="KW-1185">Reference proteome</keyword>
<organism evidence="1 2">
    <name type="scientific">Streptomyces hundungensis</name>
    <dbReference type="NCBI Taxonomy" id="1077946"/>
    <lineage>
        <taxon>Bacteria</taxon>
        <taxon>Bacillati</taxon>
        <taxon>Actinomycetota</taxon>
        <taxon>Actinomycetes</taxon>
        <taxon>Kitasatosporales</taxon>
        <taxon>Streptomycetaceae</taxon>
        <taxon>Streptomyces</taxon>
    </lineage>
</organism>
<sequence>MAPWLIPGGQPGRPLSDSQIGQRLHKIIIHPPRARPTALFTLAAELPAAIRAGMLGVHILFAVQWQKASGGE</sequence>
<evidence type="ECO:0000313" key="1">
    <source>
        <dbReference type="EMBL" id="AYG78413.1"/>
    </source>
</evidence>
<reference evidence="1 2" key="1">
    <citation type="submission" date="2018-10" db="EMBL/GenBank/DDBJ databases">
        <title>Relationship between Morphology and Antimicrobial Activity in Streptomyces.</title>
        <authorList>
            <person name="Kang H.J."/>
            <person name="Kim S.B."/>
        </authorList>
    </citation>
    <scope>NUCLEOTIDE SEQUENCE [LARGE SCALE GENOMIC DNA]</scope>
    <source>
        <strain evidence="1 2">BH38</strain>
    </source>
</reference>
<dbReference type="Proteomes" id="UP000271554">
    <property type="component" value="Chromosome"/>
</dbReference>
<dbReference type="RefSeq" id="WP_216826816.1">
    <property type="nucleotide sequence ID" value="NZ_CP032698.1"/>
</dbReference>